<accession>A0A1A8YZT8</accession>
<name>A0A1A8YZT8_9ACTN</name>
<dbReference type="PANTHER" id="PTHR46331:SF2">
    <property type="entry name" value="VALACYCLOVIR HYDROLASE"/>
    <property type="match status" value="1"/>
</dbReference>
<evidence type="ECO:0000259" key="1">
    <source>
        <dbReference type="Pfam" id="PF00561"/>
    </source>
</evidence>
<dbReference type="AlphaFoldDB" id="A0A1A8YZT8"/>
<dbReference type="InterPro" id="IPR000073">
    <property type="entry name" value="AB_hydrolase_1"/>
</dbReference>
<dbReference type="EMBL" id="LT594323">
    <property type="protein sequence ID" value="SBT36976.1"/>
    <property type="molecule type" value="Genomic_DNA"/>
</dbReference>
<dbReference type="SUPFAM" id="SSF53474">
    <property type="entry name" value="alpha/beta-Hydrolases"/>
    <property type="match status" value="1"/>
</dbReference>
<dbReference type="PANTHER" id="PTHR46331">
    <property type="entry name" value="VALACYCLOVIR HYDROLASE"/>
    <property type="match status" value="1"/>
</dbReference>
<proteinExistence type="predicted"/>
<evidence type="ECO:0000313" key="3">
    <source>
        <dbReference type="Proteomes" id="UP000199385"/>
    </source>
</evidence>
<gene>
    <name evidence="2" type="ORF">GA0070611_0034</name>
</gene>
<protein>
    <submittedName>
        <fullName evidence="2">Pimeloyl-ACP methyl ester carboxylesterase</fullName>
    </submittedName>
</protein>
<dbReference type="PATRIC" id="fig|261654.4.peg.34"/>
<organism evidence="2 3">
    <name type="scientific">Micromonospora auratinigra</name>
    <dbReference type="NCBI Taxonomy" id="261654"/>
    <lineage>
        <taxon>Bacteria</taxon>
        <taxon>Bacillati</taxon>
        <taxon>Actinomycetota</taxon>
        <taxon>Actinomycetes</taxon>
        <taxon>Micromonosporales</taxon>
        <taxon>Micromonosporaceae</taxon>
        <taxon>Micromonospora</taxon>
    </lineage>
</organism>
<feature type="domain" description="AB hydrolase-1" evidence="1">
    <location>
        <begin position="38"/>
        <end position="149"/>
    </location>
</feature>
<keyword evidence="3" id="KW-1185">Reference proteome</keyword>
<evidence type="ECO:0000313" key="2">
    <source>
        <dbReference type="EMBL" id="SBT36976.1"/>
    </source>
</evidence>
<dbReference type="InterPro" id="IPR029058">
    <property type="entry name" value="AB_hydrolase_fold"/>
</dbReference>
<dbReference type="Gene3D" id="3.40.50.1820">
    <property type="entry name" value="alpha/beta hydrolase"/>
    <property type="match status" value="1"/>
</dbReference>
<dbReference type="GO" id="GO:0017171">
    <property type="term" value="F:serine hydrolase activity"/>
    <property type="evidence" value="ECO:0007669"/>
    <property type="project" value="TreeGrafter"/>
</dbReference>
<dbReference type="OrthoDB" id="3210164at2"/>
<dbReference type="RefSeq" id="WP_091655741.1">
    <property type="nucleotide sequence ID" value="NZ_LT594323.1"/>
</dbReference>
<dbReference type="Pfam" id="PF00561">
    <property type="entry name" value="Abhydrolase_1"/>
    <property type="match status" value="1"/>
</dbReference>
<reference evidence="3" key="1">
    <citation type="submission" date="2016-06" db="EMBL/GenBank/DDBJ databases">
        <authorList>
            <person name="Varghese N."/>
            <person name="Submissions Spin"/>
        </authorList>
    </citation>
    <scope>NUCLEOTIDE SEQUENCE [LARGE SCALE GENOMIC DNA]</scope>
    <source>
        <strain evidence="3">DSM 44815</strain>
    </source>
</reference>
<dbReference type="Proteomes" id="UP000199385">
    <property type="component" value="Chromosome I"/>
</dbReference>
<dbReference type="STRING" id="261654.GA0070611_0034"/>
<sequence length="277" mass="28994">MSSTSTTPVSTGALEVPDGRLYYEVRGRGPVVALVAAPMDASAFAPLADLLADGHTVLTTDPRGIGRSVLHDPHQDSTPELRADDVARLLAHLDAGPAAVLGSSGGAVTVLALAERHPDRVHTVVAHEPPLLGLLDDRARHAADQDDMLASYLAGDRLAAGRKFLASANIQLPEPVVLGMFGGEPEPQAAADEHFQYVHMIRGTTWFTPDVTVLRDGPTRVVVGLGEQSTGQVCDRTSRALAAALGGEPTMFPGGHIGFVEDPAAFATRLRSVLAEG</sequence>